<keyword evidence="2" id="KW-1185">Reference proteome</keyword>
<dbReference type="SUPFAM" id="SSF160631">
    <property type="entry name" value="SMI1/KNR4-like"/>
    <property type="match status" value="1"/>
</dbReference>
<dbReference type="InParanoid" id="A0A6C2YWY8"/>
<dbReference type="Proteomes" id="UP000464378">
    <property type="component" value="Chromosome"/>
</dbReference>
<dbReference type="EMBL" id="LR586016">
    <property type="protein sequence ID" value="VIP05419.1"/>
    <property type="molecule type" value="Genomic_DNA"/>
</dbReference>
<dbReference type="KEGG" id="tim:GMBLW1_37740"/>
<dbReference type="AlphaFoldDB" id="A0A6C2YWY8"/>
<sequence length="178" mass="19754">MTPFDELLELLPPPSHPVAAGGDWSAVEASLGLTLPRDYKNFISHYGAGVISGTILIGNPFVRPVPARAFWENWVDIYRDIAKYGTKISYDLYPDCPGLLPCGSYADVNIINWLTDTSPDRWKLIYFSHSAGFFDLETISLAQFLVQLLTGTTTLPSNVMSPRLAAQPKYFLPVDLEV</sequence>
<proteinExistence type="predicted"/>
<dbReference type="InterPro" id="IPR037883">
    <property type="entry name" value="Knr4/Smi1-like_sf"/>
</dbReference>
<protein>
    <recommendedName>
        <fullName evidence="3">Knr4/Smi1-like domain-containing protein</fullName>
    </recommendedName>
</protein>
<evidence type="ECO:0008006" key="3">
    <source>
        <dbReference type="Google" id="ProtNLM"/>
    </source>
</evidence>
<accession>A0A6C2YWY8</accession>
<dbReference type="EMBL" id="LR593887">
    <property type="protein sequence ID" value="VTS08194.1"/>
    <property type="molecule type" value="Genomic_DNA"/>
</dbReference>
<reference evidence="1" key="1">
    <citation type="submission" date="2019-04" db="EMBL/GenBank/DDBJ databases">
        <authorList>
            <consortium name="Science for Life Laboratories"/>
        </authorList>
    </citation>
    <scope>NUCLEOTIDE SEQUENCE</scope>
    <source>
        <strain evidence="1">MBLW1</strain>
    </source>
</reference>
<dbReference type="Pfam" id="PF14568">
    <property type="entry name" value="SUKH_6"/>
    <property type="match status" value="1"/>
</dbReference>
<evidence type="ECO:0000313" key="1">
    <source>
        <dbReference type="EMBL" id="VIP05419.1"/>
    </source>
</evidence>
<dbReference type="Gene3D" id="3.40.1580.10">
    <property type="entry name" value="SMI1/KNR4-like"/>
    <property type="match status" value="1"/>
</dbReference>
<name>A0A6C2YWY8_9BACT</name>
<gene>
    <name evidence="1" type="ORF">GMBLW1_37740</name>
</gene>
<evidence type="ECO:0000313" key="2">
    <source>
        <dbReference type="Proteomes" id="UP000464378"/>
    </source>
</evidence>
<organism evidence="1">
    <name type="scientific">Tuwongella immobilis</name>
    <dbReference type="NCBI Taxonomy" id="692036"/>
    <lineage>
        <taxon>Bacteria</taxon>
        <taxon>Pseudomonadati</taxon>
        <taxon>Planctomycetota</taxon>
        <taxon>Planctomycetia</taxon>
        <taxon>Gemmatales</taxon>
        <taxon>Gemmataceae</taxon>
        <taxon>Tuwongella</taxon>
    </lineage>
</organism>